<feature type="compositionally biased region" description="Basic and acidic residues" evidence="1">
    <location>
        <begin position="373"/>
        <end position="395"/>
    </location>
</feature>
<organism evidence="4 5">
    <name type="scientific">Phaedon cochleariae</name>
    <name type="common">Mustard beetle</name>
    <dbReference type="NCBI Taxonomy" id="80249"/>
    <lineage>
        <taxon>Eukaryota</taxon>
        <taxon>Metazoa</taxon>
        <taxon>Ecdysozoa</taxon>
        <taxon>Arthropoda</taxon>
        <taxon>Hexapoda</taxon>
        <taxon>Insecta</taxon>
        <taxon>Pterygota</taxon>
        <taxon>Neoptera</taxon>
        <taxon>Endopterygota</taxon>
        <taxon>Coleoptera</taxon>
        <taxon>Polyphaga</taxon>
        <taxon>Cucujiformia</taxon>
        <taxon>Chrysomeloidea</taxon>
        <taxon>Chrysomelidae</taxon>
        <taxon>Chrysomelinae</taxon>
        <taxon>Chrysomelini</taxon>
        <taxon>Phaedon</taxon>
    </lineage>
</organism>
<keyword evidence="2" id="KW-0812">Transmembrane</keyword>
<keyword evidence="2" id="KW-1133">Transmembrane helix</keyword>
<dbReference type="OrthoDB" id="5846619at2759"/>
<keyword evidence="5" id="KW-1185">Reference proteome</keyword>
<evidence type="ECO:0000256" key="2">
    <source>
        <dbReference type="SAM" id="Phobius"/>
    </source>
</evidence>
<evidence type="ECO:0000256" key="3">
    <source>
        <dbReference type="SAM" id="SignalP"/>
    </source>
</evidence>
<feature type="compositionally biased region" description="Basic and acidic residues" evidence="1">
    <location>
        <begin position="323"/>
        <end position="340"/>
    </location>
</feature>
<name>A0A9P0DJI5_PHACE</name>
<keyword evidence="2" id="KW-0472">Membrane</keyword>
<sequence>MRGLIFYNFFVCCIIIEFTKAAPTTGIQNSSLPENTFLTSIKEKCYGVVQNESITKFTNPQLQKCVNWTQINSTTVLDRTTEQDVLCLLYHDSFISFCDEMKKYPKSKIDTSDFDKIIKTYTTKTICDNGVIPVDRSYEHILLDLIKQKETCYKLCGTYNNNYPVYECAFANYVATLDFHTINDKENVHTQELSNLPSTKKESNTITVKLGNSEEKTGSSKVHDKVETGKHQEPNSISNAQENVGFPNNTPDDVKAAKDQSNVPSPVLNVQQNQVTTQEHHNPDDQENKIADQNEGEKETQKNVETNETPDQSQHGVAGQENKQPDSKQDNKSLANHDDSSQNNQKTQNTETHNPQADKNLEQIQDQDGSNGRFDKPDEKEGEKTKEKTVKDDGKLTNTNEDSPAKKESTAVNEEEGDTKVDDVAQEVNQFQETDAEESIDPDFEARPDLPLVDEKPQLNLNDPPMVSTDNVYEIDGDSYFFSYFMVICVMFILGYVGYHNRLKVMALVLEGKRNKRQYRGRRPNSANYHKLDSNLEEAISSNVTKNSSNVIY</sequence>
<feature type="compositionally biased region" description="Basic and acidic residues" evidence="1">
    <location>
        <begin position="278"/>
        <end position="302"/>
    </location>
</feature>
<feature type="compositionally biased region" description="Polar residues" evidence="1">
    <location>
        <begin position="341"/>
        <end position="370"/>
    </location>
</feature>
<reference evidence="4" key="2">
    <citation type="submission" date="2022-10" db="EMBL/GenBank/DDBJ databases">
        <authorList>
            <consortium name="ENA_rothamsted_submissions"/>
            <consortium name="culmorum"/>
            <person name="King R."/>
        </authorList>
    </citation>
    <scope>NUCLEOTIDE SEQUENCE</scope>
</reference>
<feature type="region of interest" description="Disordered" evidence="1">
    <location>
        <begin position="274"/>
        <end position="463"/>
    </location>
</feature>
<accession>A0A9P0DJI5</accession>
<feature type="signal peptide" evidence="3">
    <location>
        <begin position="1"/>
        <end position="21"/>
    </location>
</feature>
<feature type="chain" id="PRO_5040222199" evidence="3">
    <location>
        <begin position="22"/>
        <end position="553"/>
    </location>
</feature>
<reference evidence="4" key="1">
    <citation type="submission" date="2022-01" db="EMBL/GenBank/DDBJ databases">
        <authorList>
            <person name="King R."/>
        </authorList>
    </citation>
    <scope>NUCLEOTIDE SEQUENCE</scope>
</reference>
<feature type="compositionally biased region" description="Acidic residues" evidence="1">
    <location>
        <begin position="434"/>
        <end position="443"/>
    </location>
</feature>
<dbReference type="AlphaFoldDB" id="A0A9P0DJI5"/>
<protein>
    <submittedName>
        <fullName evidence="4">Uncharacterized protein</fullName>
    </submittedName>
</protein>
<keyword evidence="3" id="KW-0732">Signal</keyword>
<dbReference type="Proteomes" id="UP001153737">
    <property type="component" value="Chromosome 12"/>
</dbReference>
<gene>
    <name evidence="4" type="ORF">PHAECO_LOCUS3234</name>
</gene>
<feature type="compositionally biased region" description="Polar residues" evidence="1">
    <location>
        <begin position="234"/>
        <end position="251"/>
    </location>
</feature>
<evidence type="ECO:0000313" key="4">
    <source>
        <dbReference type="EMBL" id="CAH1119192.1"/>
    </source>
</evidence>
<proteinExistence type="predicted"/>
<feature type="region of interest" description="Disordered" evidence="1">
    <location>
        <begin position="191"/>
        <end position="260"/>
    </location>
</feature>
<feature type="compositionally biased region" description="Basic and acidic residues" evidence="1">
    <location>
        <begin position="444"/>
        <end position="457"/>
    </location>
</feature>
<evidence type="ECO:0000256" key="1">
    <source>
        <dbReference type="SAM" id="MobiDB-lite"/>
    </source>
</evidence>
<feature type="transmembrane region" description="Helical" evidence="2">
    <location>
        <begin position="480"/>
        <end position="499"/>
    </location>
</feature>
<dbReference type="PANTHER" id="PTHR16502:SF0">
    <property type="entry name" value="KERATINOCYTE-ASSOCIATED TRANSMEMBRANE PROTEIN 2"/>
    <property type="match status" value="1"/>
</dbReference>
<evidence type="ECO:0000313" key="5">
    <source>
        <dbReference type="Proteomes" id="UP001153737"/>
    </source>
</evidence>
<dbReference type="InterPro" id="IPR037645">
    <property type="entry name" value="KCT2"/>
</dbReference>
<dbReference type="EMBL" id="OU896718">
    <property type="protein sequence ID" value="CAH1119192.1"/>
    <property type="molecule type" value="Genomic_DNA"/>
</dbReference>
<feature type="compositionally biased region" description="Polar residues" evidence="1">
    <location>
        <begin position="303"/>
        <end position="315"/>
    </location>
</feature>
<dbReference type="PANTHER" id="PTHR16502">
    <property type="entry name" value="KERATINOCYTE-ASSOCIATED TRANSMEMBRANE PROTEIN 2"/>
    <property type="match status" value="1"/>
</dbReference>
<feature type="compositionally biased region" description="Basic and acidic residues" evidence="1">
    <location>
        <begin position="212"/>
        <end position="233"/>
    </location>
</feature>